<comment type="subcellular location">
    <subcellularLocation>
        <location evidence="1">Bacterial flagellum basal body</location>
    </subcellularLocation>
    <subcellularLocation>
        <location evidence="2">Cell membrane</location>
    </subcellularLocation>
</comment>
<keyword evidence="6 10" id="KW-0472">Membrane</keyword>
<proteinExistence type="inferred from homology"/>
<dbReference type="Proteomes" id="UP000501891">
    <property type="component" value="Chromosome"/>
</dbReference>
<keyword evidence="4 10" id="KW-0812">Transmembrane</keyword>
<dbReference type="KEGG" id="acru:HHL28_07760"/>
<evidence type="ECO:0000256" key="2">
    <source>
        <dbReference type="ARBA" id="ARBA00004236"/>
    </source>
</evidence>
<dbReference type="InterPro" id="IPR022781">
    <property type="entry name" value="Flagellar_biosynth_FliO"/>
</dbReference>
<feature type="region of interest" description="Disordered" evidence="9">
    <location>
        <begin position="83"/>
        <end position="113"/>
    </location>
</feature>
<evidence type="ECO:0000256" key="4">
    <source>
        <dbReference type="ARBA" id="ARBA00022692"/>
    </source>
</evidence>
<keyword evidence="5 10" id="KW-1133">Transmembrane helix</keyword>
<evidence type="ECO:0000256" key="3">
    <source>
        <dbReference type="ARBA" id="ARBA00022475"/>
    </source>
</evidence>
<evidence type="ECO:0000256" key="9">
    <source>
        <dbReference type="SAM" id="MobiDB-lite"/>
    </source>
</evidence>
<feature type="transmembrane region" description="Helical" evidence="10">
    <location>
        <begin position="6"/>
        <end position="27"/>
    </location>
</feature>
<name>A0A858R7J1_9PROT</name>
<evidence type="ECO:0000256" key="6">
    <source>
        <dbReference type="ARBA" id="ARBA00023136"/>
    </source>
</evidence>
<organism evidence="11 12">
    <name type="scientific">Aerophototrophica crusticola</name>
    <dbReference type="NCBI Taxonomy" id="1709002"/>
    <lineage>
        <taxon>Bacteria</taxon>
        <taxon>Pseudomonadati</taxon>
        <taxon>Pseudomonadota</taxon>
        <taxon>Alphaproteobacteria</taxon>
        <taxon>Rhodospirillales</taxon>
        <taxon>Rhodospirillaceae</taxon>
        <taxon>Aerophototrophica</taxon>
    </lineage>
</organism>
<keyword evidence="7" id="KW-0975">Bacterial flagellum</keyword>
<dbReference type="GO" id="GO:0009425">
    <property type="term" value="C:bacterial-type flagellum basal body"/>
    <property type="evidence" value="ECO:0007669"/>
    <property type="project" value="UniProtKB-SubCell"/>
</dbReference>
<dbReference type="PANTHER" id="PTHR38766:SF1">
    <property type="entry name" value="FLAGELLAR PROTEIN FLIO"/>
    <property type="match status" value="1"/>
</dbReference>
<evidence type="ECO:0000256" key="1">
    <source>
        <dbReference type="ARBA" id="ARBA00004117"/>
    </source>
</evidence>
<sequence length="113" mass="12150">METTSLASIFLALVFVLALIGLFGLVLKRFGPGAGLPVRRRADRRLGIVEVLPLDARRRLVLVKRDGVEHLLLLGMGDDRVVETHINPPPAPPETPSFPTALTQAGKTGQPAP</sequence>
<dbReference type="GO" id="GO:0044781">
    <property type="term" value="P:bacterial-type flagellum organization"/>
    <property type="evidence" value="ECO:0007669"/>
    <property type="project" value="InterPro"/>
</dbReference>
<dbReference type="AlphaFoldDB" id="A0A858R7J1"/>
<dbReference type="PANTHER" id="PTHR38766">
    <property type="entry name" value="FLAGELLAR PROTEIN FLIO"/>
    <property type="match status" value="1"/>
</dbReference>
<evidence type="ECO:0000256" key="7">
    <source>
        <dbReference type="ARBA" id="ARBA00023143"/>
    </source>
</evidence>
<accession>A0A858R7J1</accession>
<protein>
    <recommendedName>
        <fullName evidence="13">Flagellar assembly protein FliO</fullName>
    </recommendedName>
</protein>
<evidence type="ECO:0000313" key="12">
    <source>
        <dbReference type="Proteomes" id="UP000501891"/>
    </source>
</evidence>
<reference evidence="11" key="1">
    <citation type="submission" date="2020-04" db="EMBL/GenBank/DDBJ databases">
        <title>A desert anoxygenic phototrophic bacterium fixes CO2 using RubisCO under aerobic conditions.</title>
        <authorList>
            <person name="Tang K."/>
        </authorList>
    </citation>
    <scope>NUCLEOTIDE SEQUENCE [LARGE SCALE GENOMIC DNA]</scope>
    <source>
        <strain evidence="11">MIMtkB3</strain>
    </source>
</reference>
<keyword evidence="3" id="KW-1003">Cell membrane</keyword>
<dbReference type="Pfam" id="PF04347">
    <property type="entry name" value="FliO"/>
    <property type="match status" value="1"/>
</dbReference>
<feature type="compositionally biased region" description="Pro residues" evidence="9">
    <location>
        <begin position="87"/>
        <end position="96"/>
    </location>
</feature>
<dbReference type="GO" id="GO:0005886">
    <property type="term" value="C:plasma membrane"/>
    <property type="evidence" value="ECO:0007669"/>
    <property type="project" value="UniProtKB-SubCell"/>
</dbReference>
<dbReference type="EMBL" id="CP051775">
    <property type="protein sequence ID" value="QJE72996.1"/>
    <property type="molecule type" value="Genomic_DNA"/>
</dbReference>
<evidence type="ECO:0000313" key="11">
    <source>
        <dbReference type="EMBL" id="QJE72996.1"/>
    </source>
</evidence>
<evidence type="ECO:0000256" key="10">
    <source>
        <dbReference type="SAM" id="Phobius"/>
    </source>
</evidence>
<comment type="similarity">
    <text evidence="8">Belongs to the FliO/MopB family.</text>
</comment>
<dbReference type="InterPro" id="IPR052205">
    <property type="entry name" value="FliO/MopB"/>
</dbReference>
<evidence type="ECO:0008006" key="13">
    <source>
        <dbReference type="Google" id="ProtNLM"/>
    </source>
</evidence>
<gene>
    <name evidence="11" type="ORF">HHL28_07760</name>
</gene>
<evidence type="ECO:0000256" key="5">
    <source>
        <dbReference type="ARBA" id="ARBA00022989"/>
    </source>
</evidence>
<evidence type="ECO:0000256" key="8">
    <source>
        <dbReference type="ARBA" id="ARBA00037937"/>
    </source>
</evidence>
<keyword evidence="12" id="KW-1185">Reference proteome</keyword>